<dbReference type="OrthoDB" id="5496380at2"/>
<name>A0A369WKC0_9GAMM</name>
<dbReference type="Gene3D" id="6.10.340.10">
    <property type="match status" value="1"/>
</dbReference>
<evidence type="ECO:0000256" key="3">
    <source>
        <dbReference type="ARBA" id="ARBA00034247"/>
    </source>
</evidence>
<evidence type="ECO:0000256" key="4">
    <source>
        <dbReference type="SAM" id="Coils"/>
    </source>
</evidence>
<dbReference type="GO" id="GO:0016020">
    <property type="term" value="C:membrane"/>
    <property type="evidence" value="ECO:0007669"/>
    <property type="project" value="InterPro"/>
</dbReference>
<dbReference type="Pfam" id="PF00990">
    <property type="entry name" value="GGDEF"/>
    <property type="match status" value="1"/>
</dbReference>
<feature type="domain" description="GGDEF" evidence="7">
    <location>
        <begin position="480"/>
        <end position="610"/>
    </location>
</feature>
<dbReference type="AlphaFoldDB" id="A0A369WKC0"/>
<keyword evidence="5" id="KW-0812">Transmembrane</keyword>
<evidence type="ECO:0000259" key="6">
    <source>
        <dbReference type="PROSITE" id="PS50885"/>
    </source>
</evidence>
<sequence>MGLRWRISLWLLPFAVAVLGFIGSYYLANRQLLENQLQQTMQSALVSGSRELNVLLEQRSQEFKYLGRLIDECSNPRAGMDREQRFGLALGQVDGFSALAVSDLDGELQQLLMSPVASNRHILPRSVQGTSTLTRDTFKSLRQQLLQWQEQRQSYRGQIEALLDEQALMNQRGERNSQRYRQVQAQVAMLQGAIYQLPVTVLFSGASEVEQLGLPFRDDTYLFIRPYLNCDDQVAGFITAYLDWTRVEDSLYRTKQALLAQGFNNVDVVLADIAMSRWITKAGALADAGKPRGLDVMLEAEDSQLDRLGFIGSAAVSDPRQLMHRYRKAMPMVGIQGSGRRLLAEAESNFRLMVFIHRAEFEQRDRGLLSQALAWGGLSIGLLLVLIALLSKQIAQPVVDLTGSIKRLARGEKLTSSDSYRRDEIGQLIREFDCMAEALHHKSEQLLTQASTDSLTGCLTRRALTEVAQHLHQKTIATDDRLSLILMDLDHFKRINDQFGHSVGDKVLVAFCDQVRANLRSDDKFGRLGGEEFIVMFPGSGLLECLAIAERIRRSVAAMDLADENQQPITVTVSIGAYEWKTDDSFDQALRRGDGKLYQAKAMGRNRISF</sequence>
<keyword evidence="5" id="KW-1133">Transmembrane helix</keyword>
<dbReference type="SMART" id="SM00304">
    <property type="entry name" value="HAMP"/>
    <property type="match status" value="1"/>
</dbReference>
<evidence type="ECO:0000256" key="2">
    <source>
        <dbReference type="ARBA" id="ARBA00012528"/>
    </source>
</evidence>
<comment type="caution">
    <text evidence="8">The sequence shown here is derived from an EMBL/GenBank/DDBJ whole genome shotgun (WGS) entry which is preliminary data.</text>
</comment>
<reference evidence="8 9" key="1">
    <citation type="submission" date="2018-07" db="EMBL/GenBank/DDBJ databases">
        <title>Motiliproteus coralliicola sp. nov., a bacterium isolated from Coral.</title>
        <authorList>
            <person name="Wang G."/>
        </authorList>
    </citation>
    <scope>NUCLEOTIDE SEQUENCE [LARGE SCALE GENOMIC DNA]</scope>
    <source>
        <strain evidence="8 9">C34</strain>
    </source>
</reference>
<feature type="domain" description="HAMP" evidence="6">
    <location>
        <begin position="392"/>
        <end position="444"/>
    </location>
</feature>
<dbReference type="CDD" id="cd06225">
    <property type="entry name" value="HAMP"/>
    <property type="match status" value="1"/>
</dbReference>
<evidence type="ECO:0000313" key="9">
    <source>
        <dbReference type="Proteomes" id="UP000253769"/>
    </source>
</evidence>
<evidence type="ECO:0000313" key="8">
    <source>
        <dbReference type="EMBL" id="RDE22500.1"/>
    </source>
</evidence>
<dbReference type="SUPFAM" id="SSF158472">
    <property type="entry name" value="HAMP domain-like"/>
    <property type="match status" value="1"/>
</dbReference>
<dbReference type="InterPro" id="IPR029787">
    <property type="entry name" value="Nucleotide_cyclase"/>
</dbReference>
<comment type="cofactor">
    <cofactor evidence="1">
        <name>Mg(2+)</name>
        <dbReference type="ChEBI" id="CHEBI:18420"/>
    </cofactor>
</comment>
<dbReference type="Gene3D" id="3.30.70.270">
    <property type="match status" value="1"/>
</dbReference>
<comment type="catalytic activity">
    <reaction evidence="3">
        <text>2 GTP = 3',3'-c-di-GMP + 2 diphosphate</text>
        <dbReference type="Rhea" id="RHEA:24898"/>
        <dbReference type="ChEBI" id="CHEBI:33019"/>
        <dbReference type="ChEBI" id="CHEBI:37565"/>
        <dbReference type="ChEBI" id="CHEBI:58805"/>
        <dbReference type="EC" id="2.7.7.65"/>
    </reaction>
</comment>
<accession>A0A369WKC0</accession>
<dbReference type="SUPFAM" id="SSF55073">
    <property type="entry name" value="Nucleotide cyclase"/>
    <property type="match status" value="1"/>
</dbReference>
<dbReference type="GO" id="GO:0052621">
    <property type="term" value="F:diguanylate cyclase activity"/>
    <property type="evidence" value="ECO:0007669"/>
    <property type="project" value="UniProtKB-EC"/>
</dbReference>
<dbReference type="FunFam" id="3.30.70.270:FF:000001">
    <property type="entry name" value="Diguanylate cyclase domain protein"/>
    <property type="match status" value="1"/>
</dbReference>
<dbReference type="NCBIfam" id="TIGR00254">
    <property type="entry name" value="GGDEF"/>
    <property type="match status" value="1"/>
</dbReference>
<dbReference type="InterPro" id="IPR050469">
    <property type="entry name" value="Diguanylate_Cyclase"/>
</dbReference>
<dbReference type="InterPro" id="IPR003660">
    <property type="entry name" value="HAMP_dom"/>
</dbReference>
<evidence type="ECO:0000256" key="5">
    <source>
        <dbReference type="SAM" id="Phobius"/>
    </source>
</evidence>
<dbReference type="CDD" id="cd01949">
    <property type="entry name" value="GGDEF"/>
    <property type="match status" value="1"/>
</dbReference>
<dbReference type="PANTHER" id="PTHR45138">
    <property type="entry name" value="REGULATORY COMPONENTS OF SENSORY TRANSDUCTION SYSTEM"/>
    <property type="match status" value="1"/>
</dbReference>
<dbReference type="PANTHER" id="PTHR45138:SF9">
    <property type="entry name" value="DIGUANYLATE CYCLASE DGCM-RELATED"/>
    <property type="match status" value="1"/>
</dbReference>
<dbReference type="RefSeq" id="WP_114695129.1">
    <property type="nucleotide sequence ID" value="NZ_QQOH01000002.1"/>
</dbReference>
<keyword evidence="4" id="KW-0175">Coiled coil</keyword>
<evidence type="ECO:0000259" key="7">
    <source>
        <dbReference type="PROSITE" id="PS50887"/>
    </source>
</evidence>
<gene>
    <name evidence="8" type="ORF">DV711_07845</name>
</gene>
<feature type="transmembrane region" description="Helical" evidence="5">
    <location>
        <begin position="7"/>
        <end position="28"/>
    </location>
</feature>
<dbReference type="GO" id="GO:0007165">
    <property type="term" value="P:signal transduction"/>
    <property type="evidence" value="ECO:0007669"/>
    <property type="project" value="InterPro"/>
</dbReference>
<organism evidence="8 9">
    <name type="scientific">Motiliproteus coralliicola</name>
    <dbReference type="NCBI Taxonomy" id="2283196"/>
    <lineage>
        <taxon>Bacteria</taxon>
        <taxon>Pseudomonadati</taxon>
        <taxon>Pseudomonadota</taxon>
        <taxon>Gammaproteobacteria</taxon>
        <taxon>Oceanospirillales</taxon>
        <taxon>Oceanospirillaceae</taxon>
        <taxon>Motiliproteus</taxon>
    </lineage>
</organism>
<dbReference type="PROSITE" id="PS50885">
    <property type="entry name" value="HAMP"/>
    <property type="match status" value="1"/>
</dbReference>
<evidence type="ECO:0000256" key="1">
    <source>
        <dbReference type="ARBA" id="ARBA00001946"/>
    </source>
</evidence>
<dbReference type="EC" id="2.7.7.65" evidence="2"/>
<dbReference type="Proteomes" id="UP000253769">
    <property type="component" value="Unassembled WGS sequence"/>
</dbReference>
<protein>
    <recommendedName>
        <fullName evidence="2">diguanylate cyclase</fullName>
        <ecNumber evidence="2">2.7.7.65</ecNumber>
    </recommendedName>
</protein>
<dbReference type="Pfam" id="PF00672">
    <property type="entry name" value="HAMP"/>
    <property type="match status" value="1"/>
</dbReference>
<keyword evidence="5" id="KW-0472">Membrane</keyword>
<dbReference type="SMART" id="SM00267">
    <property type="entry name" value="GGDEF"/>
    <property type="match status" value="1"/>
</dbReference>
<feature type="coiled-coil region" evidence="4">
    <location>
        <begin position="138"/>
        <end position="165"/>
    </location>
</feature>
<dbReference type="PROSITE" id="PS50887">
    <property type="entry name" value="GGDEF"/>
    <property type="match status" value="1"/>
</dbReference>
<dbReference type="InterPro" id="IPR000160">
    <property type="entry name" value="GGDEF_dom"/>
</dbReference>
<keyword evidence="9" id="KW-1185">Reference proteome</keyword>
<proteinExistence type="predicted"/>
<dbReference type="InterPro" id="IPR043128">
    <property type="entry name" value="Rev_trsase/Diguanyl_cyclase"/>
</dbReference>
<dbReference type="EMBL" id="QQOH01000002">
    <property type="protein sequence ID" value="RDE22500.1"/>
    <property type="molecule type" value="Genomic_DNA"/>
</dbReference>